<accession>A0A317EC97</accession>
<dbReference type="SUPFAM" id="SSF51120">
    <property type="entry name" value="beta-Roll"/>
    <property type="match status" value="9"/>
</dbReference>
<dbReference type="EMBL" id="QGLE01000003">
    <property type="protein sequence ID" value="PWR24529.1"/>
    <property type="molecule type" value="Genomic_DNA"/>
</dbReference>
<feature type="region of interest" description="Disordered" evidence="8">
    <location>
        <begin position="1170"/>
        <end position="1211"/>
    </location>
</feature>
<dbReference type="InterPro" id="IPR011049">
    <property type="entry name" value="Serralysin-like_metalloprot_C"/>
</dbReference>
<dbReference type="InterPro" id="IPR001343">
    <property type="entry name" value="Hemolysn_Ca-bd"/>
</dbReference>
<feature type="compositionally biased region" description="Gly residues" evidence="8">
    <location>
        <begin position="322"/>
        <end position="335"/>
    </location>
</feature>
<dbReference type="GO" id="GO:0090729">
    <property type="term" value="F:toxin activity"/>
    <property type="evidence" value="ECO:0007669"/>
    <property type="project" value="UniProtKB-KW"/>
</dbReference>
<reference evidence="9 10" key="1">
    <citation type="submission" date="2018-05" db="EMBL/GenBank/DDBJ databases">
        <title>Zavarzinia sp. HR-AS.</title>
        <authorList>
            <person name="Lee Y."/>
            <person name="Jeon C.O."/>
        </authorList>
    </citation>
    <scope>NUCLEOTIDE SEQUENCE [LARGE SCALE GENOMIC DNA]</scope>
    <source>
        <strain evidence="9 10">HR-AS</strain>
    </source>
</reference>
<evidence type="ECO:0000313" key="9">
    <source>
        <dbReference type="EMBL" id="PWR24529.1"/>
    </source>
</evidence>
<evidence type="ECO:0000256" key="5">
    <source>
        <dbReference type="ARBA" id="ARBA00022737"/>
    </source>
</evidence>
<keyword evidence="10" id="KW-1185">Reference proteome</keyword>
<keyword evidence="6" id="KW-0843">Virulence</keyword>
<dbReference type="Gene3D" id="2.150.10.10">
    <property type="entry name" value="Serralysin-like metalloprotease, C-terminal"/>
    <property type="match status" value="13"/>
</dbReference>
<evidence type="ECO:0000256" key="8">
    <source>
        <dbReference type="SAM" id="MobiDB-lite"/>
    </source>
</evidence>
<keyword evidence="5" id="KW-0677">Repeat</keyword>
<protein>
    <recommendedName>
        <fullName evidence="11">Calcium-binding protein</fullName>
    </recommendedName>
</protein>
<evidence type="ECO:0000256" key="2">
    <source>
        <dbReference type="ARBA" id="ARBA00004613"/>
    </source>
</evidence>
<name>A0A317EC97_9PROT</name>
<dbReference type="InterPro" id="IPR018511">
    <property type="entry name" value="Hemolysin-typ_Ca-bd_CS"/>
</dbReference>
<feature type="compositionally biased region" description="Acidic residues" evidence="8">
    <location>
        <begin position="957"/>
        <end position="968"/>
    </location>
</feature>
<dbReference type="Proteomes" id="UP000245461">
    <property type="component" value="Unassembled WGS sequence"/>
</dbReference>
<dbReference type="PRINTS" id="PR01488">
    <property type="entry name" value="RTXTOXINA"/>
</dbReference>
<proteinExistence type="predicted"/>
<dbReference type="PRINTS" id="PR00313">
    <property type="entry name" value="CABNDNGRPT"/>
</dbReference>
<keyword evidence="7" id="KW-0472">Membrane</keyword>
<dbReference type="GO" id="GO:0016020">
    <property type="term" value="C:membrane"/>
    <property type="evidence" value="ECO:0007669"/>
    <property type="project" value="UniProtKB-SubCell"/>
</dbReference>
<dbReference type="GO" id="GO:0005576">
    <property type="term" value="C:extracellular region"/>
    <property type="evidence" value="ECO:0007669"/>
    <property type="project" value="UniProtKB-SubCell"/>
</dbReference>
<keyword evidence="3" id="KW-0964">Secreted</keyword>
<comment type="caution">
    <text evidence="9">The sequence shown here is derived from an EMBL/GenBank/DDBJ whole genome shotgun (WGS) entry which is preliminary data.</text>
</comment>
<dbReference type="InterPro" id="IPR050557">
    <property type="entry name" value="RTX_toxin/Mannuronan_C5-epim"/>
</dbReference>
<comment type="subcellular location">
    <subcellularLocation>
        <location evidence="1">Membrane</location>
    </subcellularLocation>
    <subcellularLocation>
        <location evidence="2">Secreted</location>
    </subcellularLocation>
</comment>
<feature type="region of interest" description="Disordered" evidence="8">
    <location>
        <begin position="957"/>
        <end position="1005"/>
    </location>
</feature>
<organism evidence="9 10">
    <name type="scientific">Zavarzinia aquatilis</name>
    <dbReference type="NCBI Taxonomy" id="2211142"/>
    <lineage>
        <taxon>Bacteria</taxon>
        <taxon>Pseudomonadati</taxon>
        <taxon>Pseudomonadota</taxon>
        <taxon>Alphaproteobacteria</taxon>
        <taxon>Rhodospirillales</taxon>
        <taxon>Zavarziniaceae</taxon>
        <taxon>Zavarzinia</taxon>
    </lineage>
</organism>
<dbReference type="GO" id="GO:0005509">
    <property type="term" value="F:calcium ion binding"/>
    <property type="evidence" value="ECO:0007669"/>
    <property type="project" value="InterPro"/>
</dbReference>
<dbReference type="PANTHER" id="PTHR38340:SF1">
    <property type="entry name" value="S-LAYER PROTEIN"/>
    <property type="match status" value="1"/>
</dbReference>
<dbReference type="OrthoDB" id="7270858at2"/>
<dbReference type="RefSeq" id="WP_109904047.1">
    <property type="nucleotide sequence ID" value="NZ_QGLE01000003.1"/>
</dbReference>
<evidence type="ECO:0000256" key="3">
    <source>
        <dbReference type="ARBA" id="ARBA00022525"/>
    </source>
</evidence>
<keyword evidence="4" id="KW-0800">Toxin</keyword>
<evidence type="ECO:0000256" key="6">
    <source>
        <dbReference type="ARBA" id="ARBA00023026"/>
    </source>
</evidence>
<dbReference type="PROSITE" id="PS00330">
    <property type="entry name" value="HEMOLYSIN_CALCIUM"/>
    <property type="match status" value="20"/>
</dbReference>
<sequence>MATVSGTSGPDWLYGTDGTDVISGYDGNDVLYGEAGDDDLHGGAGNDNLDGGAGNDVLYGEAGDDDLHGGAGNDNLDGGAGNDNLYGEAGDDRILTDKGIDHVDGGDGADLAMVDRSSLSVAFAVDLSGGPDVLTTFSDGSTFIHVESFSISGGSGDDMIRGGSGNDSLSGGAGHDALFGGAGDDSLHAGDADDLDGGAGFDFAWVDRISSGASFHVDLSPGPDSLVSASDGTTFIGIESFQIWGHNASLNYEYDADYNAILIREPDDDITGGAGDDKFYGLRGFDTLSGGDGNDVIYGDIDPFQRNGVDPDPDVGEADTLNGGGGDDVLQGNGGDDMLNGGGEDDYLQGNGGDDALNGGDGDDLLWGGVGKDTLDGGAGDDTIYSASNDDAAERLVGGAGNDVAIISRSVANFSVDLSAGPDVQATASDGSTFIGIEYYRFNVGQSNSVSNIRGGAGDDYFNAYGRGNLQGGAGDDWLFGSDYTYGGGYNDTLDGGDGHDHLHGGSGSDTLTGGAGDDVLESGLGADRLDGGAGRDRAIIDRSRLGLDFTLDLSAGPGATATASDGTTVTAVEEFTIIGDTGNDTLRGASGNDRFTGAAGDDILAGGAGNDVLDAGQGVDHLDGGAGDDRGIIDRGDLTGAFTIDLSAGPDNLTTASDGTSFIGIEHVEISGGSGGDVIRAAAGDDRLRGGGGNDTLDGGAGDDTAVFSGKRSDYTITVNGDGSQTVVDLREGAPDGTDTLVSVEHLFFDGNTIALDFNHNYFVGTGDDERISSAANYVSLYGMDGNDTLSARTGTLYGGRGDDVYMVRGATTGTVELPGEGVDTVYVDVIRRAPLLSANTFTLADNVENMVLLDATVEYWYWDTARPNDIDAVGNALDNRITGNSGNNRLDGGEGTDTAVYSGRQSDYRITDNGDGSRTIRDLRYRSPDGTDTLVSIEQIVFEGKEVNGILGTEQDDVLDGAEDADSISGLGGNDMLQGHGGDDVLDGGAGDDRLDGGAGSDTLLGGLGDDTYVVDGADTLSERRGEGMDTIVTTGAFFTLASNFENLSFAGTGNFSGTGNTLVNIVTGGSGDDTLSGGKGADTLRGGLGNDIYVVDNLGDVVDETDGGGVDTVHTTATHTLSDGVENLVQYGTATTTGTGNALGNAMTGNVVANRLFGMGGDDVMGGGDGNDTLDGGDGNDMLSGNADDDSLVGGAGNDTLDGGTGTDKMRGGLGDDTYVVDNAGDVLSEAGGDGIDTVRTSINFTLASGFENLTISVSKTVSGTGNAAANVMTGGGGANALSGLGGDDVINGGGGADTLDGGTGADTLTGGSGNDAFVFAARQSQGDRVTDFAGNGASAGDTLRFTGFGTAAQGASFVQVDATHWQVNAADGSLHEVITFTNAAAIHASDYTFV</sequence>
<evidence type="ECO:0000256" key="1">
    <source>
        <dbReference type="ARBA" id="ARBA00004370"/>
    </source>
</evidence>
<dbReference type="InterPro" id="IPR003995">
    <property type="entry name" value="RTX_toxin_determinant-A"/>
</dbReference>
<evidence type="ECO:0008006" key="11">
    <source>
        <dbReference type="Google" id="ProtNLM"/>
    </source>
</evidence>
<evidence type="ECO:0000256" key="4">
    <source>
        <dbReference type="ARBA" id="ARBA00022656"/>
    </source>
</evidence>
<evidence type="ECO:0000256" key="7">
    <source>
        <dbReference type="ARBA" id="ARBA00023136"/>
    </source>
</evidence>
<dbReference type="PANTHER" id="PTHR38340">
    <property type="entry name" value="S-LAYER PROTEIN"/>
    <property type="match status" value="1"/>
</dbReference>
<feature type="region of interest" description="Disordered" evidence="8">
    <location>
        <begin position="55"/>
        <end position="75"/>
    </location>
</feature>
<feature type="region of interest" description="Disordered" evidence="8">
    <location>
        <begin position="308"/>
        <end position="360"/>
    </location>
</feature>
<evidence type="ECO:0000313" key="10">
    <source>
        <dbReference type="Proteomes" id="UP000245461"/>
    </source>
</evidence>
<gene>
    <name evidence="9" type="ORF">DKG74_06910</name>
</gene>
<dbReference type="Pfam" id="PF00353">
    <property type="entry name" value="HemolysinCabind"/>
    <property type="match status" value="20"/>
</dbReference>